<dbReference type="Proteomes" id="UP000791440">
    <property type="component" value="Unassembled WGS sequence"/>
</dbReference>
<evidence type="ECO:0000256" key="1">
    <source>
        <dbReference type="SAM" id="MobiDB-lite"/>
    </source>
</evidence>
<feature type="region of interest" description="Disordered" evidence="1">
    <location>
        <begin position="1"/>
        <end position="42"/>
    </location>
</feature>
<keyword evidence="3" id="KW-1185">Reference proteome</keyword>
<evidence type="ECO:0000313" key="3">
    <source>
        <dbReference type="Proteomes" id="UP000791440"/>
    </source>
</evidence>
<organism evidence="2 3">
    <name type="scientific">Manduca sexta</name>
    <name type="common">Tobacco hawkmoth</name>
    <name type="synonym">Tobacco hornworm</name>
    <dbReference type="NCBI Taxonomy" id="7130"/>
    <lineage>
        <taxon>Eukaryota</taxon>
        <taxon>Metazoa</taxon>
        <taxon>Ecdysozoa</taxon>
        <taxon>Arthropoda</taxon>
        <taxon>Hexapoda</taxon>
        <taxon>Insecta</taxon>
        <taxon>Pterygota</taxon>
        <taxon>Neoptera</taxon>
        <taxon>Endopterygota</taxon>
        <taxon>Lepidoptera</taxon>
        <taxon>Glossata</taxon>
        <taxon>Ditrysia</taxon>
        <taxon>Bombycoidea</taxon>
        <taxon>Sphingidae</taxon>
        <taxon>Sphinginae</taxon>
        <taxon>Sphingini</taxon>
        <taxon>Manduca</taxon>
    </lineage>
</organism>
<sequence length="330" mass="37182">MGRKRRRKDELEPPDPDLSSFGSSDTDSSESPEAAGSKHKDPKDKYKIYKVKGYTRKYPEDTNQTELIVFLNHLDENKVFSDRDRMALSKGIREHGVSGVMHLRSINKYKVGITFDLPNNANMFIQNKKLLDQLSLNATIPASDTEVTGVLTSVPIDMSNKQVFSLIGSSKNVVQVRRFMRRVKGNDGVVKFIPTQAVAVTFASTILPNYIYLDSWRHEVSKYIPPVKQYLKCLKYGHIAKFCRNAEVCSICTLNHNFKNCQIDSKDATCVNCKGNHVAISSTCPIKKQKVEISGTTGPNRKNIFTLDSPLFVECYRLYIITLYPIGAGQ</sequence>
<reference evidence="2" key="2">
    <citation type="submission" date="2020-12" db="EMBL/GenBank/DDBJ databases">
        <authorList>
            <person name="Kanost M."/>
        </authorList>
    </citation>
    <scope>NUCLEOTIDE SEQUENCE</scope>
</reference>
<evidence type="ECO:0000313" key="2">
    <source>
        <dbReference type="EMBL" id="KAG6464190.1"/>
    </source>
</evidence>
<dbReference type="AlphaFoldDB" id="A0A921ZTI0"/>
<proteinExistence type="predicted"/>
<accession>A0A921ZTI0</accession>
<gene>
    <name evidence="2" type="ORF">O3G_MSEX014342</name>
</gene>
<name>A0A921ZTI0_MANSE</name>
<protein>
    <submittedName>
        <fullName evidence="2">Uncharacterized protein</fullName>
    </submittedName>
</protein>
<comment type="caution">
    <text evidence="2">The sequence shown here is derived from an EMBL/GenBank/DDBJ whole genome shotgun (WGS) entry which is preliminary data.</text>
</comment>
<dbReference type="EMBL" id="JH669113">
    <property type="protein sequence ID" value="KAG6464190.1"/>
    <property type="molecule type" value="Genomic_DNA"/>
</dbReference>
<feature type="compositionally biased region" description="Low complexity" evidence="1">
    <location>
        <begin position="17"/>
        <end position="31"/>
    </location>
</feature>
<reference evidence="2" key="1">
    <citation type="journal article" date="2016" name="Insect Biochem. Mol. Biol.">
        <title>Multifaceted biological insights from a draft genome sequence of the tobacco hornworm moth, Manduca sexta.</title>
        <authorList>
            <person name="Kanost M.R."/>
            <person name="Arrese E.L."/>
            <person name="Cao X."/>
            <person name="Chen Y.R."/>
            <person name="Chellapilla S."/>
            <person name="Goldsmith M.R."/>
            <person name="Grosse-Wilde E."/>
            <person name="Heckel D.G."/>
            <person name="Herndon N."/>
            <person name="Jiang H."/>
            <person name="Papanicolaou A."/>
            <person name="Qu J."/>
            <person name="Soulages J.L."/>
            <person name="Vogel H."/>
            <person name="Walters J."/>
            <person name="Waterhouse R.M."/>
            <person name="Ahn S.J."/>
            <person name="Almeida F.C."/>
            <person name="An C."/>
            <person name="Aqrawi P."/>
            <person name="Bretschneider A."/>
            <person name="Bryant W.B."/>
            <person name="Bucks S."/>
            <person name="Chao H."/>
            <person name="Chevignon G."/>
            <person name="Christen J.M."/>
            <person name="Clarke D.F."/>
            <person name="Dittmer N.T."/>
            <person name="Ferguson L.C.F."/>
            <person name="Garavelou S."/>
            <person name="Gordon K.H.J."/>
            <person name="Gunaratna R.T."/>
            <person name="Han Y."/>
            <person name="Hauser F."/>
            <person name="He Y."/>
            <person name="Heidel-Fischer H."/>
            <person name="Hirsh A."/>
            <person name="Hu Y."/>
            <person name="Jiang H."/>
            <person name="Kalra D."/>
            <person name="Klinner C."/>
            <person name="Konig C."/>
            <person name="Kovar C."/>
            <person name="Kroll A.R."/>
            <person name="Kuwar S.S."/>
            <person name="Lee S.L."/>
            <person name="Lehman R."/>
            <person name="Li K."/>
            <person name="Li Z."/>
            <person name="Liang H."/>
            <person name="Lovelace S."/>
            <person name="Lu Z."/>
            <person name="Mansfield J.H."/>
            <person name="McCulloch K.J."/>
            <person name="Mathew T."/>
            <person name="Morton B."/>
            <person name="Muzny D.M."/>
            <person name="Neunemann D."/>
            <person name="Ongeri F."/>
            <person name="Pauchet Y."/>
            <person name="Pu L.L."/>
            <person name="Pyrousis I."/>
            <person name="Rao X.J."/>
            <person name="Redding A."/>
            <person name="Roesel C."/>
            <person name="Sanchez-Gracia A."/>
            <person name="Schaack S."/>
            <person name="Shukla A."/>
            <person name="Tetreau G."/>
            <person name="Wang Y."/>
            <person name="Xiong G.H."/>
            <person name="Traut W."/>
            <person name="Walsh T.K."/>
            <person name="Worley K.C."/>
            <person name="Wu D."/>
            <person name="Wu W."/>
            <person name="Wu Y.Q."/>
            <person name="Zhang X."/>
            <person name="Zou Z."/>
            <person name="Zucker H."/>
            <person name="Briscoe A.D."/>
            <person name="Burmester T."/>
            <person name="Clem R.J."/>
            <person name="Feyereisen R."/>
            <person name="Grimmelikhuijzen C.J.P."/>
            <person name="Hamodrakas S.J."/>
            <person name="Hansson B.S."/>
            <person name="Huguet E."/>
            <person name="Jermiin L.S."/>
            <person name="Lan Q."/>
            <person name="Lehman H.K."/>
            <person name="Lorenzen M."/>
            <person name="Merzendorfer H."/>
            <person name="Michalopoulos I."/>
            <person name="Morton D.B."/>
            <person name="Muthukrishnan S."/>
            <person name="Oakeshott J.G."/>
            <person name="Palmer W."/>
            <person name="Park Y."/>
            <person name="Passarelli A.L."/>
            <person name="Rozas J."/>
            <person name="Schwartz L.M."/>
            <person name="Smith W."/>
            <person name="Southgate A."/>
            <person name="Vilcinskas A."/>
            <person name="Vogt R."/>
            <person name="Wang P."/>
            <person name="Werren J."/>
            <person name="Yu X.Q."/>
            <person name="Zhou J.J."/>
            <person name="Brown S.J."/>
            <person name="Scherer S.E."/>
            <person name="Richards S."/>
            <person name="Blissard G.W."/>
        </authorList>
    </citation>
    <scope>NUCLEOTIDE SEQUENCE</scope>
</reference>